<dbReference type="SMART" id="SM00320">
    <property type="entry name" value="WD40"/>
    <property type="match status" value="6"/>
</dbReference>
<dbReference type="OrthoDB" id="7875889at2759"/>
<evidence type="ECO:0000256" key="4">
    <source>
        <dbReference type="PROSITE-ProRule" id="PRU00221"/>
    </source>
</evidence>
<sequence length="322" mass="35628">MSTSKVLTETSVIPAHKDAVTALEVFDYNNTEVLCSSSRDGRVLARNLRNNNAIIREFSKHSFYVNSMVIAKNANRIITAESDKIGRIFDFNSQKSLVLKGHASDVLCSSVNFLENKIVTGSTDKNIYIWNTQGNLEGVILHSVENGHSGWITCVDFKPSEENEIITGSFDGTIKIWDIEKKKLINTFFEGKLVNDKTVLVNDGTFSVKALNISADGTFCAYGGNNGLVYIIDLNDNEMIASFDTNNTITSLAFGLTESIIACGTQDKIFLWDVPTNELLDTVDLSVYGKNCECMSLTWSGNTLFAGLKNGKIVSFEFFRKK</sequence>
<comment type="similarity">
    <text evidence="1">Belongs to the WD repeat G protein beta family. Ribosomal protein RACK1 subfamily.</text>
</comment>
<proteinExistence type="inferred from homology"/>
<dbReference type="STRING" id="291195.A0A437AIV4"/>
<evidence type="ECO:0000256" key="2">
    <source>
        <dbReference type="ARBA" id="ARBA00022574"/>
    </source>
</evidence>
<feature type="repeat" description="WD" evidence="4">
    <location>
        <begin position="99"/>
        <end position="131"/>
    </location>
</feature>
<dbReference type="VEuPathDB" id="MicrosporidiaDB:TUBRATIS_24800"/>
<dbReference type="Proteomes" id="UP000282876">
    <property type="component" value="Unassembled WGS sequence"/>
</dbReference>
<evidence type="ECO:0000313" key="5">
    <source>
        <dbReference type="EMBL" id="RVD91074.1"/>
    </source>
</evidence>
<dbReference type="PROSITE" id="PS50082">
    <property type="entry name" value="WD_REPEATS_2"/>
    <property type="match status" value="2"/>
</dbReference>
<dbReference type="PROSITE" id="PS50294">
    <property type="entry name" value="WD_REPEATS_REGION"/>
    <property type="match status" value="2"/>
</dbReference>
<keyword evidence="2 4" id="KW-0853">WD repeat</keyword>
<dbReference type="Gene3D" id="2.130.10.10">
    <property type="entry name" value="YVTN repeat-like/Quinoprotein amine dehydrogenase"/>
    <property type="match status" value="1"/>
</dbReference>
<keyword evidence="3" id="KW-0677">Repeat</keyword>
<dbReference type="PANTHER" id="PTHR19868">
    <property type="entry name" value="RECEPTOR FOR ACTIVATED PROTEIN KINASE C RACK1"/>
    <property type="match status" value="1"/>
</dbReference>
<dbReference type="Pfam" id="PF00400">
    <property type="entry name" value="WD40"/>
    <property type="match status" value="3"/>
</dbReference>
<dbReference type="InterPro" id="IPR036322">
    <property type="entry name" value="WD40_repeat_dom_sf"/>
</dbReference>
<dbReference type="InterPro" id="IPR015943">
    <property type="entry name" value="WD40/YVTN_repeat-like_dom_sf"/>
</dbReference>
<dbReference type="InterPro" id="IPR019775">
    <property type="entry name" value="WD40_repeat_CS"/>
</dbReference>
<dbReference type="GO" id="GO:0043022">
    <property type="term" value="F:ribosome binding"/>
    <property type="evidence" value="ECO:0007669"/>
    <property type="project" value="InterPro"/>
</dbReference>
<comment type="caution">
    <text evidence="5">The sequence shown here is derived from an EMBL/GenBank/DDBJ whole genome shotgun (WGS) entry which is preliminary data.</text>
</comment>
<feature type="repeat" description="WD" evidence="4">
    <location>
        <begin position="145"/>
        <end position="187"/>
    </location>
</feature>
<keyword evidence="6" id="KW-1185">Reference proteome</keyword>
<accession>A0A437AIV4</accession>
<protein>
    <submittedName>
        <fullName evidence="5">Guanine nucleotide-binding subunit beta</fullName>
    </submittedName>
</protein>
<dbReference type="InterPro" id="IPR020472">
    <property type="entry name" value="WD40_PAC1"/>
</dbReference>
<dbReference type="EMBL" id="RCSS01000655">
    <property type="protein sequence ID" value="RVD91074.1"/>
    <property type="molecule type" value="Genomic_DNA"/>
</dbReference>
<evidence type="ECO:0000256" key="3">
    <source>
        <dbReference type="ARBA" id="ARBA00022737"/>
    </source>
</evidence>
<reference evidence="5 6" key="1">
    <citation type="submission" date="2018-10" db="EMBL/GenBank/DDBJ databases">
        <title>Draft genome sequence of the microsporidian Tubulinosema ratisbonensis.</title>
        <authorList>
            <person name="Polonais V."/>
            <person name="Peyretaillade E."/>
            <person name="Niehus S."/>
            <person name="Wawrzyniak I."/>
            <person name="Franchet A."/>
            <person name="Gaspin C."/>
            <person name="Reichstadt M."/>
            <person name="Belser C."/>
            <person name="Labadie K."/>
            <person name="Delbac F."/>
            <person name="Ferrandon D."/>
        </authorList>
    </citation>
    <scope>NUCLEOTIDE SEQUENCE [LARGE SCALE GENOMIC DNA]</scope>
    <source>
        <strain evidence="5 6">Franzen</strain>
    </source>
</reference>
<dbReference type="AlphaFoldDB" id="A0A437AIV4"/>
<dbReference type="InterPro" id="IPR045223">
    <property type="entry name" value="RACK1-like"/>
</dbReference>
<evidence type="ECO:0000313" key="6">
    <source>
        <dbReference type="Proteomes" id="UP000282876"/>
    </source>
</evidence>
<dbReference type="InterPro" id="IPR001680">
    <property type="entry name" value="WD40_rpt"/>
</dbReference>
<name>A0A437AIV4_9MICR</name>
<dbReference type="SUPFAM" id="SSF50978">
    <property type="entry name" value="WD40 repeat-like"/>
    <property type="match status" value="1"/>
</dbReference>
<evidence type="ECO:0000256" key="1">
    <source>
        <dbReference type="ARBA" id="ARBA00007253"/>
    </source>
</evidence>
<dbReference type="PRINTS" id="PR00320">
    <property type="entry name" value="GPROTEINBRPT"/>
</dbReference>
<organism evidence="5 6">
    <name type="scientific">Tubulinosema ratisbonensis</name>
    <dbReference type="NCBI Taxonomy" id="291195"/>
    <lineage>
        <taxon>Eukaryota</taxon>
        <taxon>Fungi</taxon>
        <taxon>Fungi incertae sedis</taxon>
        <taxon>Microsporidia</taxon>
        <taxon>Tubulinosematoidea</taxon>
        <taxon>Tubulinosematidae</taxon>
        <taxon>Tubulinosema</taxon>
    </lineage>
</organism>
<dbReference type="GO" id="GO:0045182">
    <property type="term" value="F:translation regulator activity"/>
    <property type="evidence" value="ECO:0007669"/>
    <property type="project" value="InterPro"/>
</dbReference>
<gene>
    <name evidence="5" type="ORF">TUBRATIS_24800</name>
</gene>
<dbReference type="PROSITE" id="PS00678">
    <property type="entry name" value="WD_REPEATS_1"/>
    <property type="match status" value="1"/>
</dbReference>